<dbReference type="Proteomes" id="UP001642483">
    <property type="component" value="Unassembled WGS sequence"/>
</dbReference>
<feature type="transmembrane region" description="Helical" evidence="1">
    <location>
        <begin position="94"/>
        <end position="113"/>
    </location>
</feature>
<reference evidence="2 3" key="1">
    <citation type="submission" date="2024-02" db="EMBL/GenBank/DDBJ databases">
        <authorList>
            <person name="Daric V."/>
            <person name="Darras S."/>
        </authorList>
    </citation>
    <scope>NUCLEOTIDE SEQUENCE [LARGE SCALE GENOMIC DNA]</scope>
</reference>
<proteinExistence type="predicted"/>
<keyword evidence="3" id="KW-1185">Reference proteome</keyword>
<feature type="transmembrane region" description="Helical" evidence="1">
    <location>
        <begin position="39"/>
        <end position="61"/>
    </location>
</feature>
<feature type="transmembrane region" description="Helical" evidence="1">
    <location>
        <begin position="134"/>
        <end position="155"/>
    </location>
</feature>
<name>A0ABP0H266_CLALP</name>
<organism evidence="2 3">
    <name type="scientific">Clavelina lepadiformis</name>
    <name type="common">Light-bulb sea squirt</name>
    <name type="synonym">Ascidia lepadiformis</name>
    <dbReference type="NCBI Taxonomy" id="159417"/>
    <lineage>
        <taxon>Eukaryota</taxon>
        <taxon>Metazoa</taxon>
        <taxon>Chordata</taxon>
        <taxon>Tunicata</taxon>
        <taxon>Ascidiacea</taxon>
        <taxon>Aplousobranchia</taxon>
        <taxon>Clavelinidae</taxon>
        <taxon>Clavelina</taxon>
    </lineage>
</organism>
<accession>A0ABP0H266</accession>
<evidence type="ECO:0000313" key="3">
    <source>
        <dbReference type="Proteomes" id="UP001642483"/>
    </source>
</evidence>
<evidence type="ECO:0000313" key="2">
    <source>
        <dbReference type="EMBL" id="CAK8698091.1"/>
    </source>
</evidence>
<keyword evidence="1" id="KW-0812">Transmembrane</keyword>
<evidence type="ECO:0000256" key="1">
    <source>
        <dbReference type="SAM" id="Phobius"/>
    </source>
</evidence>
<keyword evidence="1" id="KW-1133">Transmembrane helix</keyword>
<feature type="transmembrane region" description="Helical" evidence="1">
    <location>
        <begin position="12"/>
        <end position="33"/>
    </location>
</feature>
<keyword evidence="1" id="KW-0472">Membrane</keyword>
<sequence>MIYGYSGNVLKTVTLSEVIPWIPAMLLYVGSIYSGSKALAHLSIPVFLLSHGASDVILMLCDSHMPTGGVHASMPFKIGGMMLAFWSAHYNAELLDLVWIILYTLFAGAYRTLSFWYTTSQWPYCGLTALQRQYLNNMLGFASLLSTAVLLGHHNHVGNHFPHLGSVRFYIGCLLSGMLSWAVNLVFDNISSKTRPSSIEAMQLASKVMALILSMHVFPVAHSLILWAAILLGVVGDVLHMIGKLMEEKGNHNKGLSDIMIGP</sequence>
<feature type="transmembrane region" description="Helical" evidence="1">
    <location>
        <begin position="167"/>
        <end position="187"/>
    </location>
</feature>
<dbReference type="EMBL" id="CAWYQH010000174">
    <property type="protein sequence ID" value="CAK8698091.1"/>
    <property type="molecule type" value="Genomic_DNA"/>
</dbReference>
<feature type="transmembrane region" description="Helical" evidence="1">
    <location>
        <begin position="68"/>
        <end position="88"/>
    </location>
</feature>
<comment type="caution">
    <text evidence="2">The sequence shown here is derived from an EMBL/GenBank/DDBJ whole genome shotgun (WGS) entry which is preliminary data.</text>
</comment>
<protein>
    <submittedName>
        <fullName evidence="2">Uncharacterized protein</fullName>
    </submittedName>
</protein>
<gene>
    <name evidence="2" type="ORF">CVLEPA_LOCUS31565</name>
</gene>